<sequence>MKIFTSLILFIGLSLLSVNKLYAHKPENALIYLKVYEQENVEGSFHVNVHDINNALDLNLGKHISLKEVEPHIDRIKYYLKQNSSFTYQNKVYEIVFNNDNEILWVGFGDFISLGFYLKDSKNVPDSLNITYKVFIEENPKHVNLLAMEYNWKAGLIHNESIIALDFDKDNLTKTLSLKDGSLWTGFVAMIKQGTHHIWIGLDHILFILALILPAVVRRKEITASTSTVKTSSLWNWHPVDKFKPAFIYIVKIITFFTIAHTITLSLASLQILTLPSRLVESLIALSIGLAAYHNIKPIFKGKDWVIAFVFGLFHGFGFATVLGELGFKGENLSLSLLGFNIGVEIGQLVIIIAIFPILYLIRKLKLYPKFLVYLSAILIIISLYWLIERAFDIDLPLDEDVKRILFPVVKWLGLR</sequence>
<dbReference type="EMBL" id="SIRS01000001">
    <property type="protein sequence ID" value="TBN18850.1"/>
    <property type="molecule type" value="Genomic_DNA"/>
</dbReference>
<dbReference type="RefSeq" id="WP_130935366.1">
    <property type="nucleotide sequence ID" value="NZ_BMEE01000001.1"/>
</dbReference>
<evidence type="ECO:0000256" key="1">
    <source>
        <dbReference type="SAM" id="Phobius"/>
    </source>
</evidence>
<comment type="caution">
    <text evidence="2">The sequence shown here is derived from an EMBL/GenBank/DDBJ whole genome shotgun (WGS) entry which is preliminary data.</text>
</comment>
<protein>
    <submittedName>
        <fullName evidence="2">HupE/UreJ family protein</fullName>
    </submittedName>
</protein>
<keyword evidence="1" id="KW-1133">Transmembrane helix</keyword>
<feature type="transmembrane region" description="Helical" evidence="1">
    <location>
        <begin position="335"/>
        <end position="359"/>
    </location>
</feature>
<keyword evidence="1" id="KW-0812">Transmembrane</keyword>
<dbReference type="InterPro" id="IPR032809">
    <property type="entry name" value="Put_HupE_UreJ"/>
</dbReference>
<feature type="transmembrane region" description="Helical" evidence="1">
    <location>
        <begin position="275"/>
        <end position="293"/>
    </location>
</feature>
<dbReference type="AlphaFoldDB" id="A0A4Q9FT21"/>
<feature type="transmembrane region" description="Helical" evidence="1">
    <location>
        <begin position="305"/>
        <end position="323"/>
    </location>
</feature>
<accession>A0A4Q9FT21</accession>
<organism evidence="2 3">
    <name type="scientific">Hyunsoonleella pacifica</name>
    <dbReference type="NCBI Taxonomy" id="1080224"/>
    <lineage>
        <taxon>Bacteria</taxon>
        <taxon>Pseudomonadati</taxon>
        <taxon>Bacteroidota</taxon>
        <taxon>Flavobacteriia</taxon>
        <taxon>Flavobacteriales</taxon>
        <taxon>Flavobacteriaceae</taxon>
    </lineage>
</organism>
<keyword evidence="1" id="KW-0472">Membrane</keyword>
<name>A0A4Q9FT21_9FLAO</name>
<feature type="transmembrane region" description="Helical" evidence="1">
    <location>
        <begin position="198"/>
        <end position="217"/>
    </location>
</feature>
<evidence type="ECO:0000313" key="2">
    <source>
        <dbReference type="EMBL" id="TBN18850.1"/>
    </source>
</evidence>
<feature type="transmembrane region" description="Helical" evidence="1">
    <location>
        <begin position="371"/>
        <end position="388"/>
    </location>
</feature>
<dbReference type="Pfam" id="PF13795">
    <property type="entry name" value="HupE_UreJ_2"/>
    <property type="match status" value="1"/>
</dbReference>
<feature type="transmembrane region" description="Helical" evidence="1">
    <location>
        <begin position="246"/>
        <end position="269"/>
    </location>
</feature>
<reference evidence="2 3" key="1">
    <citation type="journal article" date="2015" name="Int. J. Syst. Evol. Microbiol.">
        <title>Hyunsoonleella pacifica sp. nov., isolated from seawater of South Pacific Gyre.</title>
        <authorList>
            <person name="Gao X."/>
            <person name="Zhang Z."/>
            <person name="Dai X."/>
            <person name="Zhang X.H."/>
        </authorList>
    </citation>
    <scope>NUCLEOTIDE SEQUENCE [LARGE SCALE GENOMIC DNA]</scope>
    <source>
        <strain evidence="2 3">SW033</strain>
    </source>
</reference>
<dbReference type="Proteomes" id="UP000292372">
    <property type="component" value="Unassembled WGS sequence"/>
</dbReference>
<keyword evidence="3" id="KW-1185">Reference proteome</keyword>
<proteinExistence type="predicted"/>
<evidence type="ECO:0000313" key="3">
    <source>
        <dbReference type="Proteomes" id="UP000292372"/>
    </source>
</evidence>
<dbReference type="OrthoDB" id="9808870at2"/>
<gene>
    <name evidence="2" type="ORF">EYD46_01940</name>
</gene>